<accession>A0AAP4N5D9</accession>
<proteinExistence type="predicted"/>
<dbReference type="RefSeq" id="WP_289420958.1">
    <property type="nucleotide sequence ID" value="NZ_JAUCBE010000026.1"/>
</dbReference>
<dbReference type="InterPro" id="IPR006528">
    <property type="entry name" value="Phage_head_morphogenesis_dom"/>
</dbReference>
<evidence type="ECO:0000313" key="2">
    <source>
        <dbReference type="Proteomes" id="UP001231451"/>
    </source>
</evidence>
<name>A0AAP4N5D9_LACPA</name>
<organism evidence="1 2">
    <name type="scientific">Lacticaseibacillus paracasei</name>
    <name type="common">Lactobacillus paracasei</name>
    <dbReference type="NCBI Taxonomy" id="1597"/>
    <lineage>
        <taxon>Bacteria</taxon>
        <taxon>Bacillati</taxon>
        <taxon>Bacillota</taxon>
        <taxon>Bacilli</taxon>
        <taxon>Lactobacillales</taxon>
        <taxon>Lactobacillaceae</taxon>
        <taxon>Lacticaseibacillus</taxon>
    </lineage>
</organism>
<gene>
    <name evidence="1" type="ORF">QUF16_14090</name>
</gene>
<sequence length="270" mass="30550">MTKTPKERIKAFADKQDKQHRQITSDVAKYTAAFMAFWYAFNEKHEDYTHADDSRYYDPELKEQVDRDAQEAGVKQKSVANNDELLSYAAYVYATAVAIKVSDYIGTTLGDLAKQTAKLGSSIYGRHIKADLSVVNKLFDGVTWSDRIWSNQDALRNDLVKMMKNALLTHSNPITQSPALRNKFGVMKYQSDRIIRTESDRVMAHQSIVNAREVGYKKVIWVINSGACDICKQHNGEVYTMKQAEGMIPAHPNCLCSWAAYDSGDEVDDD</sequence>
<protein>
    <submittedName>
        <fullName evidence="1">Minor capsid protein</fullName>
    </submittedName>
</protein>
<dbReference type="AlphaFoldDB" id="A0AAP4N5D9"/>
<evidence type="ECO:0000313" key="1">
    <source>
        <dbReference type="EMBL" id="MDM7455474.1"/>
    </source>
</evidence>
<reference evidence="1" key="1">
    <citation type="submission" date="2023-06" db="EMBL/GenBank/DDBJ databases">
        <title>Draft Genome Sequences of lactic acid bacteria strains isolated from fermented milk products.</title>
        <authorList>
            <person name="Elcheninov A.G."/>
            <person name="Klyukina A."/>
            <person name="Zayulina K.S."/>
            <person name="Gavirova L.A."/>
            <person name="Shcherbakova P.A."/>
            <person name="Shestakov A.I."/>
            <person name="Kublanov I.V."/>
            <person name="Kochetkova T.V."/>
        </authorList>
    </citation>
    <scope>NUCLEOTIDE SEQUENCE</scope>
    <source>
        <strain evidence="1">TOM.1374</strain>
    </source>
</reference>
<dbReference type="EMBL" id="JAUCBG010000033">
    <property type="protein sequence ID" value="MDM7455474.1"/>
    <property type="molecule type" value="Genomic_DNA"/>
</dbReference>
<comment type="caution">
    <text evidence="1">The sequence shown here is derived from an EMBL/GenBank/DDBJ whole genome shotgun (WGS) entry which is preliminary data.</text>
</comment>
<dbReference type="NCBIfam" id="TIGR01641">
    <property type="entry name" value="phageSPP1_gp7"/>
    <property type="match status" value="1"/>
</dbReference>
<dbReference type="Proteomes" id="UP001231451">
    <property type="component" value="Unassembled WGS sequence"/>
</dbReference>